<protein>
    <recommendedName>
        <fullName evidence="9">Double Cache domain-containing protein</fullName>
    </recommendedName>
</protein>
<dbReference type="Proteomes" id="UP001161389">
    <property type="component" value="Unassembled WGS sequence"/>
</dbReference>
<comment type="caution">
    <text evidence="10">The sequence shown here is derived from an EMBL/GenBank/DDBJ whole genome shotgun (WGS) entry which is preliminary data.</text>
</comment>
<feature type="domain" description="Double Cache" evidence="9">
    <location>
        <begin position="80"/>
        <end position="314"/>
    </location>
</feature>
<dbReference type="CDD" id="cd00130">
    <property type="entry name" value="PAS"/>
    <property type="match status" value="1"/>
</dbReference>
<keyword evidence="5" id="KW-0418">Kinase</keyword>
<evidence type="ECO:0000256" key="7">
    <source>
        <dbReference type="ARBA" id="ARBA00023012"/>
    </source>
</evidence>
<keyword evidence="8" id="KW-0472">Membrane</keyword>
<dbReference type="GO" id="GO:0000160">
    <property type="term" value="P:phosphorelay signal transduction system"/>
    <property type="evidence" value="ECO:0007669"/>
    <property type="project" value="UniProtKB-KW"/>
</dbReference>
<dbReference type="InterPro" id="IPR029151">
    <property type="entry name" value="Sensor-like_sf"/>
</dbReference>
<keyword evidence="7" id="KW-0902">Two-component regulatory system</keyword>
<keyword evidence="2" id="KW-0597">Phosphoprotein</keyword>
<evidence type="ECO:0000256" key="8">
    <source>
        <dbReference type="SAM" id="Phobius"/>
    </source>
</evidence>
<gene>
    <name evidence="10" type="ORF">GCM10007876_08300</name>
</gene>
<reference evidence="10" key="1">
    <citation type="journal article" date="2014" name="Int. J. Syst. Evol. Microbiol.">
        <title>Complete genome sequence of Corynebacterium casei LMG S-19264T (=DSM 44701T), isolated from a smear-ripened cheese.</title>
        <authorList>
            <consortium name="US DOE Joint Genome Institute (JGI-PGF)"/>
            <person name="Walter F."/>
            <person name="Albersmeier A."/>
            <person name="Kalinowski J."/>
            <person name="Ruckert C."/>
        </authorList>
    </citation>
    <scope>NUCLEOTIDE SEQUENCE</scope>
    <source>
        <strain evidence="10">NBRC 110071</strain>
    </source>
</reference>
<keyword evidence="8" id="KW-0812">Transmembrane</keyword>
<dbReference type="SUPFAM" id="SSF103190">
    <property type="entry name" value="Sensory domain-like"/>
    <property type="match status" value="1"/>
</dbReference>
<evidence type="ECO:0000256" key="2">
    <source>
        <dbReference type="ARBA" id="ARBA00022553"/>
    </source>
</evidence>
<evidence type="ECO:0000256" key="5">
    <source>
        <dbReference type="ARBA" id="ARBA00022777"/>
    </source>
</evidence>
<evidence type="ECO:0000256" key="1">
    <source>
        <dbReference type="ARBA" id="ARBA00004370"/>
    </source>
</evidence>
<dbReference type="Pfam" id="PF14827">
    <property type="entry name" value="dCache_3"/>
    <property type="match status" value="1"/>
</dbReference>
<keyword evidence="11" id="KW-1185">Reference proteome</keyword>
<dbReference type="GO" id="GO:0016301">
    <property type="term" value="F:kinase activity"/>
    <property type="evidence" value="ECO:0007669"/>
    <property type="project" value="UniProtKB-KW"/>
</dbReference>
<dbReference type="Gene3D" id="3.30.450.20">
    <property type="entry name" value="PAS domain"/>
    <property type="match status" value="1"/>
</dbReference>
<keyword evidence="3" id="KW-0808">Transferase</keyword>
<evidence type="ECO:0000259" key="9">
    <source>
        <dbReference type="Pfam" id="PF14827"/>
    </source>
</evidence>
<organism evidence="10 11">
    <name type="scientific">Litoribrevibacter albus</name>
    <dbReference type="NCBI Taxonomy" id="1473156"/>
    <lineage>
        <taxon>Bacteria</taxon>
        <taxon>Pseudomonadati</taxon>
        <taxon>Pseudomonadota</taxon>
        <taxon>Gammaproteobacteria</taxon>
        <taxon>Oceanospirillales</taxon>
        <taxon>Oceanospirillaceae</taxon>
        <taxon>Litoribrevibacter</taxon>
    </lineage>
</organism>
<feature type="transmembrane region" description="Helical" evidence="8">
    <location>
        <begin position="325"/>
        <end position="345"/>
    </location>
</feature>
<feature type="transmembrane region" description="Helical" evidence="8">
    <location>
        <begin position="49"/>
        <end position="67"/>
    </location>
</feature>
<dbReference type="GO" id="GO:0016020">
    <property type="term" value="C:membrane"/>
    <property type="evidence" value="ECO:0007669"/>
    <property type="project" value="UniProtKB-SubCell"/>
</dbReference>
<comment type="subcellular location">
    <subcellularLocation>
        <location evidence="1">Membrane</location>
    </subcellularLocation>
</comment>
<dbReference type="InterPro" id="IPR000014">
    <property type="entry name" value="PAS"/>
</dbReference>
<reference evidence="10" key="2">
    <citation type="submission" date="2023-01" db="EMBL/GenBank/DDBJ databases">
        <title>Draft genome sequence of Litoribrevibacter albus strain NBRC 110071.</title>
        <authorList>
            <person name="Sun Q."/>
            <person name="Mori K."/>
        </authorList>
    </citation>
    <scope>NUCLEOTIDE SEQUENCE</scope>
    <source>
        <strain evidence="10">NBRC 110071</strain>
    </source>
</reference>
<keyword evidence="4" id="KW-0547">Nucleotide-binding</keyword>
<proteinExistence type="predicted"/>
<evidence type="ECO:0000256" key="6">
    <source>
        <dbReference type="ARBA" id="ARBA00022840"/>
    </source>
</evidence>
<evidence type="ECO:0000313" key="11">
    <source>
        <dbReference type="Proteomes" id="UP001161389"/>
    </source>
</evidence>
<dbReference type="AlphaFoldDB" id="A0AA37S742"/>
<dbReference type="RefSeq" id="WP_284379123.1">
    <property type="nucleotide sequence ID" value="NZ_BSNM01000003.1"/>
</dbReference>
<dbReference type="InterPro" id="IPR035965">
    <property type="entry name" value="PAS-like_dom_sf"/>
</dbReference>
<dbReference type="EMBL" id="BSNM01000003">
    <property type="protein sequence ID" value="GLQ30352.1"/>
    <property type="molecule type" value="Genomic_DNA"/>
</dbReference>
<dbReference type="InterPro" id="IPR029150">
    <property type="entry name" value="dCache_3"/>
</dbReference>
<accession>A0AA37S742</accession>
<dbReference type="GO" id="GO:0005524">
    <property type="term" value="F:ATP binding"/>
    <property type="evidence" value="ECO:0007669"/>
    <property type="project" value="UniProtKB-KW"/>
</dbReference>
<keyword evidence="8" id="KW-1133">Transmembrane helix</keyword>
<keyword evidence="6" id="KW-0067">ATP-binding</keyword>
<sequence length="548" mass="61295">MVKQTLSSSSHSSAMLASSDHSSSAGSLFSAMLPFSTKLPFLSVRWKAFSLLSLVGIASVIAFLYLFSSVTTEHFKLERAQTHNQSAELLSRLIESSAEDMISLASVTSSQSEFRQALLAKDGPRLEQIVGDLYWNLQLDVGVEGIQLLDRQNTVQSQTGAVINNGLSQSVLVSEAIQWQMDCQSVCLLNAAGPILHQGQVIGVLLISQPLSNVMLRFQETTEINTGLLSREKKSTESNESDLPRFIPSWGRNLEMITNPQSLKPVIKQMAESYSWQELNRHPHIIDVDGRVYEFRAEPLENRNLVVIEDITDEITSLREYKNTIVSLALVALIVGEVGLLLFLWRPFRAASPGTQLLPLVEEKRYQDVIQSLSQSSSQRFFEDETSVLKRTALCMAEDLRHKAEDLRQLEYDLSLRSHALATTAHRLDGLTQVHDLLLSSVDDCVLTLNDEYKIVEANSSVRRLLRLSSTQLVAHQFTDLFLSEQGGRWLKERLDDVLSGVISEFQHSTSMQDNAQTSVEIRWTHQALTDSASNRRCLLSIGQVLSH</sequence>
<evidence type="ECO:0000256" key="4">
    <source>
        <dbReference type="ARBA" id="ARBA00022741"/>
    </source>
</evidence>
<name>A0AA37S742_9GAMM</name>
<evidence type="ECO:0000256" key="3">
    <source>
        <dbReference type="ARBA" id="ARBA00022679"/>
    </source>
</evidence>
<dbReference type="SUPFAM" id="SSF55785">
    <property type="entry name" value="PYP-like sensor domain (PAS domain)"/>
    <property type="match status" value="1"/>
</dbReference>
<evidence type="ECO:0000313" key="10">
    <source>
        <dbReference type="EMBL" id="GLQ30352.1"/>
    </source>
</evidence>